<reference evidence="4" key="1">
    <citation type="journal article" date="2007" name="PLoS ONE">
        <title>The first genome sequence of an elite grapevine cultivar (Pinot noir Vitis vinifera L.): coping with a highly heterozygous genome.</title>
        <authorList>
            <person name="Velasco R."/>
            <person name="Zharkikh A."/>
            <person name="Troggio M."/>
            <person name="Cartwright D.A."/>
            <person name="Cestaro A."/>
            <person name="Pruss D."/>
            <person name="Pindo M."/>
            <person name="FitzGerald L.M."/>
            <person name="Vezzulli S."/>
            <person name="Reid J."/>
            <person name="Malacarne G."/>
            <person name="Iliev D."/>
            <person name="Coppola G."/>
            <person name="Wardell B."/>
            <person name="Micheletti D."/>
            <person name="Macalma T."/>
            <person name="Facci M."/>
            <person name="Mitchell J.T."/>
            <person name="Perazzolli M."/>
            <person name="Eldredge G."/>
            <person name="Gatto P."/>
            <person name="Oyzerski R."/>
            <person name="Moretto M."/>
            <person name="Gutin N."/>
            <person name="Stefanini M."/>
            <person name="Chen Y."/>
            <person name="Segala C."/>
            <person name="Davenport C."/>
            <person name="Dematte L."/>
            <person name="Mraz A."/>
            <person name="Battilana J."/>
            <person name="Stormo K."/>
            <person name="Costa F."/>
            <person name="Tao Q."/>
            <person name="Si-Ammour A."/>
            <person name="Harkins T."/>
            <person name="Lackey A."/>
            <person name="Perbost C."/>
            <person name="Taillon B."/>
            <person name="Stella A."/>
            <person name="Solovyev V."/>
            <person name="Fawcett J.A."/>
            <person name="Sterck L."/>
            <person name="Vandepoele K."/>
            <person name="Grando S.M."/>
            <person name="Toppo S."/>
            <person name="Moser C."/>
            <person name="Lanchbury J."/>
            <person name="Bogden R."/>
            <person name="Skolnick M."/>
            <person name="Sgaramella V."/>
            <person name="Bhatnagar S.K."/>
            <person name="Fontana P."/>
            <person name="Gutin A."/>
            <person name="Van de Peer Y."/>
            <person name="Salamini F."/>
            <person name="Viola R."/>
        </authorList>
    </citation>
    <scope>NUCLEOTIDE SEQUENCE</scope>
</reference>
<feature type="compositionally biased region" description="Polar residues" evidence="2">
    <location>
        <begin position="7"/>
        <end position="16"/>
    </location>
</feature>
<gene>
    <name evidence="4" type="ORF">VITISV_002783</name>
</gene>
<dbReference type="PROSITE" id="PS50158">
    <property type="entry name" value="ZF_CCHC"/>
    <property type="match status" value="1"/>
</dbReference>
<dbReference type="InterPro" id="IPR036875">
    <property type="entry name" value="Znf_CCHC_sf"/>
</dbReference>
<name>A5B7K2_VITVI</name>
<keyword evidence="1" id="KW-0479">Metal-binding</keyword>
<dbReference type="ExpressionAtlas" id="A5B7K2">
    <property type="expression patterns" value="baseline"/>
</dbReference>
<evidence type="ECO:0000259" key="3">
    <source>
        <dbReference type="PROSITE" id="PS50158"/>
    </source>
</evidence>
<organism evidence="4">
    <name type="scientific">Vitis vinifera</name>
    <name type="common">Grape</name>
    <dbReference type="NCBI Taxonomy" id="29760"/>
    <lineage>
        <taxon>Eukaryota</taxon>
        <taxon>Viridiplantae</taxon>
        <taxon>Streptophyta</taxon>
        <taxon>Embryophyta</taxon>
        <taxon>Tracheophyta</taxon>
        <taxon>Spermatophyta</taxon>
        <taxon>Magnoliopsida</taxon>
        <taxon>eudicotyledons</taxon>
        <taxon>Gunneridae</taxon>
        <taxon>Pentapetalae</taxon>
        <taxon>rosids</taxon>
        <taxon>Vitales</taxon>
        <taxon>Vitaceae</taxon>
        <taxon>Viteae</taxon>
        <taxon>Vitis</taxon>
    </lineage>
</organism>
<feature type="domain" description="CCHC-type" evidence="3">
    <location>
        <begin position="162"/>
        <end position="177"/>
    </location>
</feature>
<keyword evidence="1" id="KW-0862">Zinc</keyword>
<protein>
    <recommendedName>
        <fullName evidence="3">CCHC-type domain-containing protein</fullName>
    </recommendedName>
</protein>
<keyword evidence="1" id="KW-0863">Zinc-finger</keyword>
<evidence type="ECO:0000256" key="1">
    <source>
        <dbReference type="PROSITE-ProRule" id="PRU00047"/>
    </source>
</evidence>
<dbReference type="SUPFAM" id="SSF57756">
    <property type="entry name" value="Retrovirus zinc finger-like domains"/>
    <property type="match status" value="1"/>
</dbReference>
<dbReference type="Gene3D" id="4.10.60.10">
    <property type="entry name" value="Zinc finger, CCHC-type"/>
    <property type="match status" value="1"/>
</dbReference>
<evidence type="ECO:0000313" key="4">
    <source>
        <dbReference type="EMBL" id="CAN69789.1"/>
    </source>
</evidence>
<dbReference type="GO" id="GO:0008270">
    <property type="term" value="F:zinc ion binding"/>
    <property type="evidence" value="ECO:0007669"/>
    <property type="project" value="UniProtKB-KW"/>
</dbReference>
<dbReference type="PANTHER" id="PTHR34482">
    <property type="entry name" value="DNA DAMAGE-INDUCIBLE PROTEIN 1-LIKE"/>
    <property type="match status" value="1"/>
</dbReference>
<dbReference type="GO" id="GO:0003676">
    <property type="term" value="F:nucleic acid binding"/>
    <property type="evidence" value="ECO:0007669"/>
    <property type="project" value="InterPro"/>
</dbReference>
<dbReference type="EMBL" id="AM449403">
    <property type="protein sequence ID" value="CAN69789.1"/>
    <property type="molecule type" value="Genomic_DNA"/>
</dbReference>
<dbReference type="AlphaFoldDB" id="A5B7K2"/>
<accession>A5B7K2</accession>
<feature type="region of interest" description="Disordered" evidence="2">
    <location>
        <begin position="1"/>
        <end position="24"/>
    </location>
</feature>
<dbReference type="InterPro" id="IPR001878">
    <property type="entry name" value="Znf_CCHC"/>
</dbReference>
<evidence type="ECO:0000256" key="2">
    <source>
        <dbReference type="SAM" id="MobiDB-lite"/>
    </source>
</evidence>
<dbReference type="PANTHER" id="PTHR34482:SF48">
    <property type="entry name" value="GAG PROTEASE POLYPROTEIN"/>
    <property type="match status" value="1"/>
</dbReference>
<sequence length="234" mass="26522">MPPKRPASSQNSQANNDVPLPLEGLSPRNAEGLYRYLETLIGLVECQDRAIETQALGQPSSSKGTSFDDFKKLGKFVRLEQGDMTVAQYEAKFTELSCFAPQLIATKEKKALKFQDGLKPYLKNKISILKLGVYLEVVDKALIAEKDIKELQQPCYKESRACFGCGKHGHMIQNCPENKKFIIGKPKKEHKENKQKPRVQGRMFAMTHQDAQATFDVATDIRKIREYRVEDLEV</sequence>
<proteinExistence type="predicted"/>